<dbReference type="AlphaFoldDB" id="A0A6P9A2R7"/>
<evidence type="ECO:0000313" key="6">
    <source>
        <dbReference type="Proteomes" id="UP000515158"/>
    </source>
</evidence>
<dbReference type="GO" id="GO:0001669">
    <property type="term" value="C:acrosomal vesicle"/>
    <property type="evidence" value="ECO:0007669"/>
    <property type="project" value="UniProtKB-SubCell"/>
</dbReference>
<keyword evidence="3" id="KW-0968">Cytoplasmic vesicle</keyword>
<keyword evidence="2" id="KW-0677">Repeat</keyword>
<name>A0A6P9A2R7_THRPL</name>
<organism evidence="7">
    <name type="scientific">Thrips palmi</name>
    <name type="common">Melon thrips</name>
    <dbReference type="NCBI Taxonomy" id="161013"/>
    <lineage>
        <taxon>Eukaryota</taxon>
        <taxon>Metazoa</taxon>
        <taxon>Ecdysozoa</taxon>
        <taxon>Arthropoda</taxon>
        <taxon>Hexapoda</taxon>
        <taxon>Insecta</taxon>
        <taxon>Pterygota</taxon>
        <taxon>Neoptera</taxon>
        <taxon>Paraneoptera</taxon>
        <taxon>Thysanoptera</taxon>
        <taxon>Terebrantia</taxon>
        <taxon>Thripoidea</taxon>
        <taxon>Thripidae</taxon>
        <taxon>Thrips</taxon>
    </lineage>
</organism>
<dbReference type="SUPFAM" id="SSF82185">
    <property type="entry name" value="Histone H3 K4-specific methyltransferase SET7/9 N-terminal domain"/>
    <property type="match status" value="1"/>
</dbReference>
<reference evidence="7" key="1">
    <citation type="submission" date="2025-08" db="UniProtKB">
        <authorList>
            <consortium name="RefSeq"/>
        </authorList>
    </citation>
    <scope>IDENTIFICATION</scope>
    <source>
        <tissue evidence="7">Total insect</tissue>
    </source>
</reference>
<proteinExistence type="predicted"/>
<accession>A0A6P9A2R7</accession>
<dbReference type="InterPro" id="IPR052472">
    <property type="entry name" value="MORN3"/>
</dbReference>
<comment type="subcellular location">
    <subcellularLocation>
        <location evidence="1">Cytoplasmic vesicle</location>
        <location evidence="1">Secretory vesicle</location>
        <location evidence="1">Acrosome</location>
    </subcellularLocation>
</comment>
<dbReference type="Pfam" id="PF02493">
    <property type="entry name" value="MORN"/>
    <property type="match status" value="6"/>
</dbReference>
<dbReference type="SMART" id="SM00698">
    <property type="entry name" value="MORN"/>
    <property type="match status" value="6"/>
</dbReference>
<evidence type="ECO:0000256" key="5">
    <source>
        <dbReference type="ARBA" id="ARBA00045851"/>
    </source>
</evidence>
<dbReference type="Proteomes" id="UP000515158">
    <property type="component" value="Unplaced"/>
</dbReference>
<evidence type="ECO:0000256" key="3">
    <source>
        <dbReference type="ARBA" id="ARBA00023329"/>
    </source>
</evidence>
<evidence type="ECO:0000256" key="4">
    <source>
        <dbReference type="ARBA" id="ARBA00039854"/>
    </source>
</evidence>
<dbReference type="InterPro" id="IPR003409">
    <property type="entry name" value="MORN"/>
</dbReference>
<dbReference type="PANTHER" id="PTHR46511">
    <property type="entry name" value="MORN REPEAT-CONTAINING PROTEIN 3"/>
    <property type="match status" value="1"/>
</dbReference>
<dbReference type="GeneID" id="117651822"/>
<keyword evidence="6" id="KW-1185">Reference proteome</keyword>
<gene>
    <name evidence="7" type="primary">LOC117651822</name>
</gene>
<evidence type="ECO:0000313" key="7">
    <source>
        <dbReference type="RefSeq" id="XP_034252112.1"/>
    </source>
</evidence>
<sequence length="247" mass="27546">MPFLKKFKPCPEWRRKEQISYKSGTRHTVYFLNGDQHVGDWRDDKREGKGAALTRGGHLYEGDFSGELRQGHGVLSRRMADGSLQLAYSGQWERGKRHGWGIGRDADGSWYEGCWREGRRAGEGRGWLPDGSFYHGEWLDNQFHGRGVLVQPNGNCFEGEFQCGVKHGQGRFFHLDSGQLQEGVWDQGVCVSSTLRQAESSGFTMPPNELLNADGVAEESQQGALQRVRSKSVKSAASLGRLGTGNI</sequence>
<protein>
    <recommendedName>
        <fullName evidence="4">MORN repeat-containing protein 3</fullName>
    </recommendedName>
</protein>
<dbReference type="InParanoid" id="A0A6P9A2R7"/>
<comment type="function">
    <text evidence="5">Assembles a suppression complex (suppresome) by tethering SIRT1 and MDM2 to regulate composite modifications of p53/TP53. Confers both deacetylation-mediated functional inactivation, by SIRT1, and ubiquitination-dependent degradation, by MDM2, of p53/TP53, promoting a proliferative and cell survival behaviors. May play a role in the regulation of spermatogenesis.</text>
</comment>
<dbReference type="OrthoDB" id="270720at2759"/>
<dbReference type="PANTHER" id="PTHR46511:SF1">
    <property type="entry name" value="MORN REPEAT-CONTAINING PROTEIN 3"/>
    <property type="match status" value="1"/>
</dbReference>
<dbReference type="KEGG" id="tpal:117651822"/>
<evidence type="ECO:0000256" key="1">
    <source>
        <dbReference type="ARBA" id="ARBA00004218"/>
    </source>
</evidence>
<evidence type="ECO:0000256" key="2">
    <source>
        <dbReference type="ARBA" id="ARBA00022737"/>
    </source>
</evidence>
<dbReference type="Gene3D" id="2.20.110.10">
    <property type="entry name" value="Histone H3 K4-specific methyltransferase SET7/9 N-terminal domain"/>
    <property type="match status" value="2"/>
</dbReference>
<dbReference type="RefSeq" id="XP_034252112.1">
    <property type="nucleotide sequence ID" value="XM_034396221.1"/>
</dbReference>